<protein>
    <submittedName>
        <fullName evidence="2">Uncharacterized protein</fullName>
    </submittedName>
</protein>
<sequence>MYTTNSAMTHRSLGDCLNALQACDQSLTDTLQSLSCLTTDFSRTRVLLKQVKSAEYVPDSSFKRLQTTLDTKMTPALKQQVEWLEEALIGVQDHHTMLEMKVNEKMELSLGSEAQEETLQRYRNQISAAQNKLMEEQTALESLKEEISDKQHELDEINHSEYETQRLGPKVNPRNQRRIDELQTQLRTIEAQLESTASPKPRYKSNVLSPTLSHGSRQSSQASVVPDVLQVLQAHSDTLATIPAGLLENDDMQDTLAALHINFDRLQTALWPQLEEHQRAQFKRLEALLKLCYPTENSTMAEILDLLLMSDNREVVFQTLAESFAKRPGGIEKATRVIKLLCDLGITETAIEVADSAKRAYMTRQEYHTIMLLL</sequence>
<feature type="coiled-coil region" evidence="1">
    <location>
        <begin position="112"/>
        <end position="192"/>
    </location>
</feature>
<proteinExistence type="predicted"/>
<keyword evidence="3" id="KW-1185">Reference proteome</keyword>
<organism evidence="2 3">
    <name type="scientific">Dimargaris cristalligena</name>
    <dbReference type="NCBI Taxonomy" id="215637"/>
    <lineage>
        <taxon>Eukaryota</taxon>
        <taxon>Fungi</taxon>
        <taxon>Fungi incertae sedis</taxon>
        <taxon>Zoopagomycota</taxon>
        <taxon>Kickxellomycotina</taxon>
        <taxon>Dimargaritomycetes</taxon>
        <taxon>Dimargaritales</taxon>
        <taxon>Dimargaritaceae</taxon>
        <taxon>Dimargaris</taxon>
    </lineage>
</organism>
<evidence type="ECO:0000256" key="1">
    <source>
        <dbReference type="SAM" id="Coils"/>
    </source>
</evidence>
<dbReference type="GO" id="GO:0008608">
    <property type="term" value="P:attachment of spindle microtubules to kinetochore"/>
    <property type="evidence" value="ECO:0007669"/>
    <property type="project" value="InterPro"/>
</dbReference>
<reference evidence="3" key="1">
    <citation type="journal article" date="2018" name="Nat. Microbiol.">
        <title>Leveraging single-cell genomics to expand the fungal tree of life.</title>
        <authorList>
            <person name="Ahrendt S.R."/>
            <person name="Quandt C.A."/>
            <person name="Ciobanu D."/>
            <person name="Clum A."/>
            <person name="Salamov A."/>
            <person name="Andreopoulos B."/>
            <person name="Cheng J.F."/>
            <person name="Woyke T."/>
            <person name="Pelin A."/>
            <person name="Henrissat B."/>
            <person name="Reynolds N.K."/>
            <person name="Benny G.L."/>
            <person name="Smith M.E."/>
            <person name="James T.Y."/>
            <person name="Grigoriev I.V."/>
        </authorList>
    </citation>
    <scope>NUCLEOTIDE SEQUENCE [LARGE SCALE GENOMIC DNA]</scope>
    <source>
        <strain evidence="3">RSA 468</strain>
    </source>
</reference>
<dbReference type="AlphaFoldDB" id="A0A4Q0A2Y2"/>
<name>A0A4Q0A2Y2_9FUNG</name>
<keyword evidence="1" id="KW-0175">Coiled coil</keyword>
<gene>
    <name evidence="2" type="ORF">BJ085DRAFT_31237</name>
</gene>
<dbReference type="GO" id="GO:0005876">
    <property type="term" value="C:spindle microtubule"/>
    <property type="evidence" value="ECO:0007669"/>
    <property type="project" value="InterPro"/>
</dbReference>
<accession>A0A4Q0A2Y2</accession>
<evidence type="ECO:0000313" key="2">
    <source>
        <dbReference type="EMBL" id="RKP39560.1"/>
    </source>
</evidence>
<dbReference type="Proteomes" id="UP000268162">
    <property type="component" value="Unassembled WGS sequence"/>
</dbReference>
<evidence type="ECO:0000313" key="3">
    <source>
        <dbReference type="Proteomes" id="UP000268162"/>
    </source>
</evidence>
<dbReference type="GO" id="GO:0042729">
    <property type="term" value="C:DASH complex"/>
    <property type="evidence" value="ECO:0007669"/>
    <property type="project" value="InterPro"/>
</dbReference>
<dbReference type="EMBL" id="ML002261">
    <property type="protein sequence ID" value="RKP39560.1"/>
    <property type="molecule type" value="Genomic_DNA"/>
</dbReference>